<dbReference type="InterPro" id="IPR011098">
    <property type="entry name" value="G5_dom"/>
</dbReference>
<evidence type="ECO:0000256" key="2">
    <source>
        <dbReference type="SAM" id="MobiDB-lite"/>
    </source>
</evidence>
<organism evidence="4 5">
    <name type="scientific">Paractinoplanes deccanensis</name>
    <dbReference type="NCBI Taxonomy" id="113561"/>
    <lineage>
        <taxon>Bacteria</taxon>
        <taxon>Bacillati</taxon>
        <taxon>Actinomycetota</taxon>
        <taxon>Actinomycetes</taxon>
        <taxon>Micromonosporales</taxon>
        <taxon>Micromonosporaceae</taxon>
        <taxon>Paractinoplanes</taxon>
    </lineage>
</organism>
<dbReference type="SMART" id="SM01208">
    <property type="entry name" value="G5"/>
    <property type="match status" value="1"/>
</dbReference>
<dbReference type="EMBL" id="BOMI01000098">
    <property type="protein sequence ID" value="GID76370.1"/>
    <property type="molecule type" value="Genomic_DNA"/>
</dbReference>
<feature type="domain" description="G5" evidence="3">
    <location>
        <begin position="170"/>
        <end position="250"/>
    </location>
</feature>
<evidence type="ECO:0000259" key="3">
    <source>
        <dbReference type="PROSITE" id="PS51109"/>
    </source>
</evidence>
<evidence type="ECO:0000313" key="4">
    <source>
        <dbReference type="EMBL" id="GID76370.1"/>
    </source>
</evidence>
<reference evidence="4 5" key="1">
    <citation type="submission" date="2021-01" db="EMBL/GenBank/DDBJ databases">
        <title>Whole genome shotgun sequence of Actinoplanes deccanensis NBRC 13994.</title>
        <authorList>
            <person name="Komaki H."/>
            <person name="Tamura T."/>
        </authorList>
    </citation>
    <scope>NUCLEOTIDE SEQUENCE [LARGE SCALE GENOMIC DNA]</scope>
    <source>
        <strain evidence="4 5">NBRC 13994</strain>
    </source>
</reference>
<feature type="region of interest" description="Disordered" evidence="2">
    <location>
        <begin position="80"/>
        <end position="171"/>
    </location>
</feature>
<evidence type="ECO:0000256" key="1">
    <source>
        <dbReference type="ARBA" id="ARBA00022729"/>
    </source>
</evidence>
<evidence type="ECO:0000313" key="5">
    <source>
        <dbReference type="Proteomes" id="UP000609879"/>
    </source>
</evidence>
<feature type="compositionally biased region" description="Low complexity" evidence="2">
    <location>
        <begin position="131"/>
        <end position="158"/>
    </location>
</feature>
<feature type="compositionally biased region" description="Low complexity" evidence="2">
    <location>
        <begin position="80"/>
        <end position="94"/>
    </location>
</feature>
<dbReference type="Pfam" id="PF07501">
    <property type="entry name" value="G5"/>
    <property type="match status" value="1"/>
</dbReference>
<dbReference type="Gene3D" id="2.20.230.10">
    <property type="entry name" value="Resuscitation-promoting factor rpfb"/>
    <property type="match status" value="1"/>
</dbReference>
<protein>
    <recommendedName>
        <fullName evidence="3">G5 domain-containing protein</fullName>
    </recommendedName>
</protein>
<accession>A0ABQ3Y8P2</accession>
<comment type="caution">
    <text evidence="4">The sequence shown here is derived from an EMBL/GenBank/DDBJ whole genome shotgun (WGS) entry which is preliminary data.</text>
</comment>
<sequence length="313" mass="33307">MLASPAPGSTMPRVQNQTTSDSLQQLLEMPRKSWWARLPFGVRMAAGGSALVITIGSAVAGAAALTKERPGAPRIVTAVGQAAASPAEQQQQPGPSVPAAAPPHRAKPQYDAAASLPRISNEADRTATREPQPATSAQATTPQAQSRQQQQQQQQTSLPVPPPVAAGDPRPVLTTRTEIETREIPFQTRLVRDPSLPRGAKKIQTAGVPGEETLRYLVTFADGKQTERRLLDSTITKQPQHRVVAFGSRRGPAKGGNQRPPKGCDDFCIPLGRSADCRREESAVHLGGSVTILDQDLELLDANSLGELACGPR</sequence>
<keyword evidence="1" id="KW-0732">Signal</keyword>
<gene>
    <name evidence="4" type="ORF">Ade02nite_50110</name>
</gene>
<keyword evidence="5" id="KW-1185">Reference proteome</keyword>
<name>A0ABQ3Y8P2_9ACTN</name>
<dbReference type="Proteomes" id="UP000609879">
    <property type="component" value="Unassembled WGS sequence"/>
</dbReference>
<proteinExistence type="predicted"/>
<dbReference type="PROSITE" id="PS51109">
    <property type="entry name" value="G5"/>
    <property type="match status" value="1"/>
</dbReference>